<name>A0A494XKY3_9BURK</name>
<comment type="caution">
    <text evidence="2">The sequence shown here is derived from an EMBL/GenBank/DDBJ whole genome shotgun (WGS) entry which is preliminary data.</text>
</comment>
<accession>A0A494XKY3</accession>
<evidence type="ECO:0000256" key="1">
    <source>
        <dbReference type="SAM" id="MobiDB-lite"/>
    </source>
</evidence>
<dbReference type="OrthoDB" id="9131106at2"/>
<protein>
    <submittedName>
        <fullName evidence="2">DUF3318 domain-containing protein</fullName>
    </submittedName>
</protein>
<evidence type="ECO:0000313" key="3">
    <source>
        <dbReference type="Proteomes" id="UP000280434"/>
    </source>
</evidence>
<feature type="compositionally biased region" description="Basic and acidic residues" evidence="1">
    <location>
        <begin position="125"/>
        <end position="134"/>
    </location>
</feature>
<dbReference type="AlphaFoldDB" id="A0A494XKY3"/>
<evidence type="ECO:0000313" key="2">
    <source>
        <dbReference type="EMBL" id="RKP51268.1"/>
    </source>
</evidence>
<organism evidence="2 3">
    <name type="scientific">Trinickia fusca</name>
    <dbReference type="NCBI Taxonomy" id="2419777"/>
    <lineage>
        <taxon>Bacteria</taxon>
        <taxon>Pseudomonadati</taxon>
        <taxon>Pseudomonadota</taxon>
        <taxon>Betaproteobacteria</taxon>
        <taxon>Burkholderiales</taxon>
        <taxon>Burkholderiaceae</taxon>
        <taxon>Trinickia</taxon>
    </lineage>
</organism>
<dbReference type="Proteomes" id="UP000280434">
    <property type="component" value="Unassembled WGS sequence"/>
</dbReference>
<dbReference type="EMBL" id="RBZV01000002">
    <property type="protein sequence ID" value="RKP51268.1"/>
    <property type="molecule type" value="Genomic_DNA"/>
</dbReference>
<feature type="region of interest" description="Disordered" evidence="1">
    <location>
        <begin position="125"/>
        <end position="145"/>
    </location>
</feature>
<reference evidence="2 3" key="1">
    <citation type="submission" date="2018-10" db="EMBL/GenBank/DDBJ databases">
        <title>Paraburkholderia sp. 7MK8-2, isolated from soil.</title>
        <authorList>
            <person name="Gao Z.-H."/>
            <person name="Qiu L.-H."/>
        </authorList>
    </citation>
    <scope>NUCLEOTIDE SEQUENCE [LARGE SCALE GENOMIC DNA]</scope>
    <source>
        <strain evidence="2 3">7MK8-2</strain>
    </source>
</reference>
<sequence>MSTPQLRAVRKELLLLRADVERAEFIKARTELSKTFTSFGWLKLLVPGFVARKAKGSGKGINTSLSEWVANHPLASSLASMILGKPLRAALRAGAKPLLKWGALGAAGFAAYRLWRQFAHRDHGETGADADAKADTGTTSESTAS</sequence>
<keyword evidence="3" id="KW-1185">Reference proteome</keyword>
<gene>
    <name evidence="2" type="ORF">D7S89_07705</name>
</gene>
<proteinExistence type="predicted"/>